<sequence length="116" mass="13434">MNLAIKQSSNRTLPLLNRSYLQCNFAFKRVIVAYLIANQTKLPLIEPYCTQRKTKSCSTNQITHSGQINQQITYHMSAKARQLKLWINLTPKETFNECQIIMAIRLTKISEFVSQI</sequence>
<organism evidence="1">
    <name type="scientific">Hexamita inflata</name>
    <dbReference type="NCBI Taxonomy" id="28002"/>
    <lineage>
        <taxon>Eukaryota</taxon>
        <taxon>Metamonada</taxon>
        <taxon>Diplomonadida</taxon>
        <taxon>Hexamitidae</taxon>
        <taxon>Hexamitinae</taxon>
        <taxon>Hexamita</taxon>
    </lineage>
</organism>
<evidence type="ECO:0000313" key="2">
    <source>
        <dbReference type="EMBL" id="CAL6010345.1"/>
    </source>
</evidence>
<dbReference type="AlphaFoldDB" id="A0AA86UNR8"/>
<evidence type="ECO:0000313" key="3">
    <source>
        <dbReference type="Proteomes" id="UP001642409"/>
    </source>
</evidence>
<name>A0AA86UNR8_9EUKA</name>
<dbReference type="EMBL" id="CAXDID020000061">
    <property type="protein sequence ID" value="CAL6010345.1"/>
    <property type="molecule type" value="Genomic_DNA"/>
</dbReference>
<evidence type="ECO:0000313" key="1">
    <source>
        <dbReference type="EMBL" id="CAI9958511.1"/>
    </source>
</evidence>
<comment type="caution">
    <text evidence="1">The sequence shown here is derived from an EMBL/GenBank/DDBJ whole genome shotgun (WGS) entry which is preliminary data.</text>
</comment>
<keyword evidence="3" id="KW-1185">Reference proteome</keyword>
<dbReference type="EMBL" id="CATOUU010000906">
    <property type="protein sequence ID" value="CAI9958511.1"/>
    <property type="molecule type" value="Genomic_DNA"/>
</dbReference>
<reference evidence="2 3" key="2">
    <citation type="submission" date="2024-07" db="EMBL/GenBank/DDBJ databases">
        <authorList>
            <person name="Akdeniz Z."/>
        </authorList>
    </citation>
    <scope>NUCLEOTIDE SEQUENCE [LARGE SCALE GENOMIC DNA]</scope>
</reference>
<gene>
    <name evidence="2" type="ORF">HINF_LOCUS22040</name>
    <name evidence="1" type="ORF">HINF_LOCUS46156</name>
</gene>
<dbReference type="Proteomes" id="UP001642409">
    <property type="component" value="Unassembled WGS sequence"/>
</dbReference>
<proteinExistence type="predicted"/>
<reference evidence="1" key="1">
    <citation type="submission" date="2023-06" db="EMBL/GenBank/DDBJ databases">
        <authorList>
            <person name="Kurt Z."/>
        </authorList>
    </citation>
    <scope>NUCLEOTIDE SEQUENCE</scope>
</reference>
<accession>A0AA86UNR8</accession>
<protein>
    <submittedName>
        <fullName evidence="2">Hypothetical_protein</fullName>
    </submittedName>
</protein>